<dbReference type="AlphaFoldDB" id="A0AAV5EEX8"/>
<evidence type="ECO:0000256" key="1">
    <source>
        <dbReference type="SAM" id="MobiDB-lite"/>
    </source>
</evidence>
<keyword evidence="3" id="KW-1185">Reference proteome</keyword>
<reference evidence="2" key="1">
    <citation type="journal article" date="2018" name="DNA Res.">
        <title>Multiple hybrid de novo genome assembly of finger millet, an orphan allotetraploid crop.</title>
        <authorList>
            <person name="Hatakeyama M."/>
            <person name="Aluri S."/>
            <person name="Balachadran M.T."/>
            <person name="Sivarajan S.R."/>
            <person name="Patrignani A."/>
            <person name="Gruter S."/>
            <person name="Poveda L."/>
            <person name="Shimizu-Inatsugi R."/>
            <person name="Baeten J."/>
            <person name="Francoijs K.J."/>
            <person name="Nataraja K.N."/>
            <person name="Reddy Y.A.N."/>
            <person name="Phadnis S."/>
            <person name="Ravikumar R.L."/>
            <person name="Schlapbach R."/>
            <person name="Sreeman S.M."/>
            <person name="Shimizu K.K."/>
        </authorList>
    </citation>
    <scope>NUCLEOTIDE SEQUENCE</scope>
</reference>
<gene>
    <name evidence="2" type="primary">gb08204</name>
    <name evidence="2" type="ORF">PR202_gb08204</name>
</gene>
<organism evidence="2 3">
    <name type="scientific">Eleusine coracana subsp. coracana</name>
    <dbReference type="NCBI Taxonomy" id="191504"/>
    <lineage>
        <taxon>Eukaryota</taxon>
        <taxon>Viridiplantae</taxon>
        <taxon>Streptophyta</taxon>
        <taxon>Embryophyta</taxon>
        <taxon>Tracheophyta</taxon>
        <taxon>Spermatophyta</taxon>
        <taxon>Magnoliopsida</taxon>
        <taxon>Liliopsida</taxon>
        <taxon>Poales</taxon>
        <taxon>Poaceae</taxon>
        <taxon>PACMAD clade</taxon>
        <taxon>Chloridoideae</taxon>
        <taxon>Cynodonteae</taxon>
        <taxon>Eleusininae</taxon>
        <taxon>Eleusine</taxon>
    </lineage>
</organism>
<comment type="caution">
    <text evidence="2">The sequence shown here is derived from an EMBL/GenBank/DDBJ whole genome shotgun (WGS) entry which is preliminary data.</text>
</comment>
<proteinExistence type="predicted"/>
<reference evidence="2" key="2">
    <citation type="submission" date="2021-12" db="EMBL/GenBank/DDBJ databases">
        <title>Resequencing data analysis of finger millet.</title>
        <authorList>
            <person name="Hatakeyama M."/>
            <person name="Aluri S."/>
            <person name="Balachadran M.T."/>
            <person name="Sivarajan S.R."/>
            <person name="Poveda L."/>
            <person name="Shimizu-Inatsugi R."/>
            <person name="Schlapbach R."/>
            <person name="Sreeman S.M."/>
            <person name="Shimizu K.K."/>
        </authorList>
    </citation>
    <scope>NUCLEOTIDE SEQUENCE</scope>
</reference>
<evidence type="ECO:0000313" key="2">
    <source>
        <dbReference type="EMBL" id="GJN20785.1"/>
    </source>
</evidence>
<protein>
    <submittedName>
        <fullName evidence="2">Uncharacterized protein</fullName>
    </submittedName>
</protein>
<dbReference type="EMBL" id="BQKI01000075">
    <property type="protein sequence ID" value="GJN20785.1"/>
    <property type="molecule type" value="Genomic_DNA"/>
</dbReference>
<name>A0AAV5EEX8_ELECO</name>
<feature type="region of interest" description="Disordered" evidence="1">
    <location>
        <begin position="1"/>
        <end position="48"/>
    </location>
</feature>
<dbReference type="Proteomes" id="UP001054889">
    <property type="component" value="Unassembled WGS sequence"/>
</dbReference>
<sequence>MEARPEGREASLGAAEARGEVVGLAADQEKGASGGEGWSRAPRMEDGPRRTAAMAVDVLGASLAVRLGGGERKSPLRLVGAAEVGGGGVSS</sequence>
<accession>A0AAV5EEX8</accession>
<evidence type="ECO:0000313" key="3">
    <source>
        <dbReference type="Proteomes" id="UP001054889"/>
    </source>
</evidence>